<dbReference type="GO" id="GO:0005829">
    <property type="term" value="C:cytosol"/>
    <property type="evidence" value="ECO:0007669"/>
    <property type="project" value="TreeGrafter"/>
</dbReference>
<keyword evidence="1" id="KW-0238">DNA-binding</keyword>
<evidence type="ECO:0000313" key="4">
    <source>
        <dbReference type="EMBL" id="BDG59315.1"/>
    </source>
</evidence>
<organism evidence="4 5">
    <name type="scientific">Caldinitratiruptor microaerophilus</name>
    <dbReference type="NCBI Taxonomy" id="671077"/>
    <lineage>
        <taxon>Bacteria</taxon>
        <taxon>Bacillati</taxon>
        <taxon>Bacillota</taxon>
        <taxon>Clostridia</taxon>
        <taxon>Eubacteriales</taxon>
        <taxon>Symbiobacteriaceae</taxon>
        <taxon>Caldinitratiruptor</taxon>
    </lineage>
</organism>
<dbReference type="GO" id="GO:0003677">
    <property type="term" value="F:DNA binding"/>
    <property type="evidence" value="ECO:0007669"/>
    <property type="project" value="UniProtKB-KW"/>
</dbReference>
<dbReference type="SMART" id="SM00530">
    <property type="entry name" value="HTH_XRE"/>
    <property type="match status" value="1"/>
</dbReference>
<dbReference type="InterPro" id="IPR010982">
    <property type="entry name" value="Lambda_DNA-bd_dom_sf"/>
</dbReference>
<dbReference type="AlphaFoldDB" id="A0AA35G715"/>
<name>A0AA35G715_9FIRM</name>
<evidence type="ECO:0000259" key="3">
    <source>
        <dbReference type="PROSITE" id="PS50943"/>
    </source>
</evidence>
<dbReference type="SUPFAM" id="SSF47413">
    <property type="entry name" value="lambda repressor-like DNA-binding domains"/>
    <property type="match status" value="1"/>
</dbReference>
<dbReference type="GO" id="GO:0003700">
    <property type="term" value="F:DNA-binding transcription factor activity"/>
    <property type="evidence" value="ECO:0007669"/>
    <property type="project" value="TreeGrafter"/>
</dbReference>
<dbReference type="CDD" id="cd00093">
    <property type="entry name" value="HTH_XRE"/>
    <property type="match status" value="1"/>
</dbReference>
<dbReference type="Proteomes" id="UP001163687">
    <property type="component" value="Chromosome"/>
</dbReference>
<dbReference type="Gene3D" id="1.10.260.40">
    <property type="entry name" value="lambda repressor-like DNA-binding domains"/>
    <property type="match status" value="1"/>
</dbReference>
<dbReference type="PROSITE" id="PS50943">
    <property type="entry name" value="HTH_CROC1"/>
    <property type="match status" value="1"/>
</dbReference>
<proteinExistence type="predicted"/>
<dbReference type="PANTHER" id="PTHR46797:SF1">
    <property type="entry name" value="METHYLPHOSPHONATE SYNTHASE"/>
    <property type="match status" value="1"/>
</dbReference>
<protein>
    <recommendedName>
        <fullName evidence="3">HTH cro/C1-type domain-containing protein</fullName>
    </recommendedName>
</protein>
<dbReference type="Pfam" id="PF13560">
    <property type="entry name" value="HTH_31"/>
    <property type="match status" value="1"/>
</dbReference>
<dbReference type="EMBL" id="AP025628">
    <property type="protein sequence ID" value="BDG59315.1"/>
    <property type="molecule type" value="Genomic_DNA"/>
</dbReference>
<feature type="compositionally biased region" description="Basic and acidic residues" evidence="2">
    <location>
        <begin position="49"/>
        <end position="73"/>
    </location>
</feature>
<evidence type="ECO:0000313" key="5">
    <source>
        <dbReference type="Proteomes" id="UP001163687"/>
    </source>
</evidence>
<dbReference type="InterPro" id="IPR050807">
    <property type="entry name" value="TransReg_Diox_bact_type"/>
</dbReference>
<dbReference type="InterPro" id="IPR001387">
    <property type="entry name" value="Cro/C1-type_HTH"/>
</dbReference>
<sequence>MFVGSRIRDLRAERNLSLRELAERAAVSSSYLSAIERGLKKPSLPMLRQKPDEAPERLDPAGHVSTDQRRWAN</sequence>
<feature type="region of interest" description="Disordered" evidence="2">
    <location>
        <begin position="42"/>
        <end position="73"/>
    </location>
</feature>
<evidence type="ECO:0000256" key="1">
    <source>
        <dbReference type="ARBA" id="ARBA00023125"/>
    </source>
</evidence>
<dbReference type="RefSeq" id="WP_264843443.1">
    <property type="nucleotide sequence ID" value="NZ_AP025628.1"/>
</dbReference>
<gene>
    <name evidence="4" type="ORF">caldi_04050</name>
</gene>
<dbReference type="PANTHER" id="PTHR46797">
    <property type="entry name" value="HTH-TYPE TRANSCRIPTIONAL REGULATOR"/>
    <property type="match status" value="1"/>
</dbReference>
<dbReference type="KEGG" id="cmic:caldi_04050"/>
<reference evidence="4" key="1">
    <citation type="submission" date="2022-03" db="EMBL/GenBank/DDBJ databases">
        <title>Complete genome sequence of Caldinitratiruptor microaerophilus.</title>
        <authorList>
            <person name="Mukaiyama R."/>
            <person name="Nishiyama T."/>
            <person name="Ueda K."/>
        </authorList>
    </citation>
    <scope>NUCLEOTIDE SEQUENCE</scope>
    <source>
        <strain evidence="4">JCM 16183</strain>
    </source>
</reference>
<feature type="domain" description="HTH cro/C1-type" evidence="3">
    <location>
        <begin position="7"/>
        <end position="49"/>
    </location>
</feature>
<keyword evidence="5" id="KW-1185">Reference proteome</keyword>
<evidence type="ECO:0000256" key="2">
    <source>
        <dbReference type="SAM" id="MobiDB-lite"/>
    </source>
</evidence>
<accession>A0AA35G715</accession>